<comment type="caution">
    <text evidence="2">The sequence shown here is derived from an EMBL/GenBank/DDBJ whole genome shotgun (WGS) entry which is preliminary data.</text>
</comment>
<gene>
    <name evidence="2" type="ORF">P170DRAFT_446516</name>
</gene>
<name>A0A2I2G702_9EURO</name>
<dbReference type="GeneID" id="36558503"/>
<protein>
    <submittedName>
        <fullName evidence="2">P-loop containing nucleoside triphosphate hydrolase protein</fullName>
    </submittedName>
</protein>
<dbReference type="InterPro" id="IPR027417">
    <property type="entry name" value="P-loop_NTPase"/>
</dbReference>
<dbReference type="STRING" id="1392250.A0A2I2G702"/>
<dbReference type="EMBL" id="MSFO01000004">
    <property type="protein sequence ID" value="PLB48653.1"/>
    <property type="molecule type" value="Genomic_DNA"/>
</dbReference>
<evidence type="ECO:0000259" key="1">
    <source>
        <dbReference type="Pfam" id="PF00004"/>
    </source>
</evidence>
<dbReference type="AlphaFoldDB" id="A0A2I2G702"/>
<dbReference type="VEuPathDB" id="FungiDB:P170DRAFT_446516"/>
<dbReference type="GO" id="GO:0005524">
    <property type="term" value="F:ATP binding"/>
    <property type="evidence" value="ECO:0007669"/>
    <property type="project" value="InterPro"/>
</dbReference>
<dbReference type="RefSeq" id="XP_024703955.1">
    <property type="nucleotide sequence ID" value="XM_024850804.1"/>
</dbReference>
<dbReference type="PANTHER" id="PTHR10285">
    <property type="entry name" value="URIDINE KINASE"/>
    <property type="match status" value="1"/>
</dbReference>
<proteinExistence type="predicted"/>
<dbReference type="Pfam" id="PF00004">
    <property type="entry name" value="AAA"/>
    <property type="match status" value="1"/>
</dbReference>
<dbReference type="Gene3D" id="3.40.50.300">
    <property type="entry name" value="P-loop containing nucleotide triphosphate hydrolases"/>
    <property type="match status" value="3"/>
</dbReference>
<reference evidence="2 3" key="1">
    <citation type="submission" date="2016-12" db="EMBL/GenBank/DDBJ databases">
        <title>The genomes of Aspergillus section Nigri reveals drivers in fungal speciation.</title>
        <authorList>
            <consortium name="DOE Joint Genome Institute"/>
            <person name="Vesth T.C."/>
            <person name="Nybo J."/>
            <person name="Theobald S."/>
            <person name="Brandl J."/>
            <person name="Frisvad J.C."/>
            <person name="Nielsen K.F."/>
            <person name="Lyhne E.K."/>
            <person name="Kogle M.E."/>
            <person name="Kuo A."/>
            <person name="Riley R."/>
            <person name="Clum A."/>
            <person name="Nolan M."/>
            <person name="Lipzen A."/>
            <person name="Salamov A."/>
            <person name="Henrissat B."/>
            <person name="Wiebenga A."/>
            <person name="De Vries R.P."/>
            <person name="Grigoriev I.V."/>
            <person name="Mortensen U.H."/>
            <person name="Andersen M.R."/>
            <person name="Baker S.E."/>
        </authorList>
    </citation>
    <scope>NUCLEOTIDE SEQUENCE [LARGE SCALE GENOMIC DNA]</scope>
    <source>
        <strain evidence="2 3">IBT 23096</strain>
    </source>
</reference>
<dbReference type="SUPFAM" id="SSF52540">
    <property type="entry name" value="P-loop containing nucleoside triphosphate hydrolases"/>
    <property type="match status" value="1"/>
</dbReference>
<dbReference type="Proteomes" id="UP000234275">
    <property type="component" value="Unassembled WGS sequence"/>
</dbReference>
<sequence>MEVDTRRLVDLIQQQANAHSRPRFLVALAGIPGSGKTTVAQALVRELNSSGNAMAALLSMDGFHLTQEELRRSPDPAAAFVRRGAPWTFDTQDAIKAPGFDHEGKDPVEDKVIVTPDTQIVIFEGNYLLLDEPQWRGLIDLFDYSVFLDVDPAQVREQLAKRHIEAGIEQTLQDAFKRIDKNDFLNAIIVQENLLKPDLVIQWSGNMEDGTQPTIVEKIKP</sequence>
<evidence type="ECO:0000313" key="2">
    <source>
        <dbReference type="EMBL" id="PLB48653.1"/>
    </source>
</evidence>
<keyword evidence="3" id="KW-1185">Reference proteome</keyword>
<feature type="domain" description="ATPase AAA-type core" evidence="1">
    <location>
        <begin position="27"/>
        <end position="71"/>
    </location>
</feature>
<evidence type="ECO:0000313" key="3">
    <source>
        <dbReference type="Proteomes" id="UP000234275"/>
    </source>
</evidence>
<organism evidence="2 3">
    <name type="scientific">Aspergillus steynii IBT 23096</name>
    <dbReference type="NCBI Taxonomy" id="1392250"/>
    <lineage>
        <taxon>Eukaryota</taxon>
        <taxon>Fungi</taxon>
        <taxon>Dikarya</taxon>
        <taxon>Ascomycota</taxon>
        <taxon>Pezizomycotina</taxon>
        <taxon>Eurotiomycetes</taxon>
        <taxon>Eurotiomycetidae</taxon>
        <taxon>Eurotiales</taxon>
        <taxon>Aspergillaceae</taxon>
        <taxon>Aspergillus</taxon>
        <taxon>Aspergillus subgen. Circumdati</taxon>
    </lineage>
</organism>
<dbReference type="OrthoDB" id="6362633at2759"/>
<dbReference type="GO" id="GO:0016887">
    <property type="term" value="F:ATP hydrolysis activity"/>
    <property type="evidence" value="ECO:0007669"/>
    <property type="project" value="InterPro"/>
</dbReference>
<dbReference type="InterPro" id="IPR003959">
    <property type="entry name" value="ATPase_AAA_core"/>
</dbReference>
<keyword evidence="2" id="KW-0378">Hydrolase</keyword>
<accession>A0A2I2G702</accession>